<dbReference type="Proteomes" id="UP000319383">
    <property type="component" value="Chromosome"/>
</dbReference>
<protein>
    <recommendedName>
        <fullName evidence="2">Response regulatory domain-containing protein</fullName>
    </recommendedName>
</protein>
<sequence length="218" mass="24351">MIIDGETLCKIAVVDDDENVRASYAEALEDLSVEPVEIFGLEGDAPTAWDSSIKGCDAVLTDLVLKRSGYASFNGGTLAVECKRRRIPAILCTSYTDVSHELLRYERRHVAAILCQAQFDLDPIREGLRRSIGELEGRFIPERRPWRTQVEIVDVPSGADYVWVIVMGRSPSEKVKVYTSELPAKEGSTVHPGMILHAMVNTGAKFAQDLYFDEWETE</sequence>
<dbReference type="KEGG" id="sdyn:Mal52_01670"/>
<reference evidence="3 4" key="1">
    <citation type="submission" date="2019-02" db="EMBL/GenBank/DDBJ databases">
        <title>Deep-cultivation of Planctomycetes and their phenomic and genomic characterization uncovers novel biology.</title>
        <authorList>
            <person name="Wiegand S."/>
            <person name="Jogler M."/>
            <person name="Boedeker C."/>
            <person name="Pinto D."/>
            <person name="Vollmers J."/>
            <person name="Rivas-Marin E."/>
            <person name="Kohn T."/>
            <person name="Peeters S.H."/>
            <person name="Heuer A."/>
            <person name="Rast P."/>
            <person name="Oberbeckmann S."/>
            <person name="Bunk B."/>
            <person name="Jeske O."/>
            <person name="Meyerdierks A."/>
            <person name="Storesund J.E."/>
            <person name="Kallscheuer N."/>
            <person name="Luecker S."/>
            <person name="Lage O.M."/>
            <person name="Pohl T."/>
            <person name="Merkel B.J."/>
            <person name="Hornburger P."/>
            <person name="Mueller R.-W."/>
            <person name="Bruemmer F."/>
            <person name="Labrenz M."/>
            <person name="Spormann A.M."/>
            <person name="Op den Camp H."/>
            <person name="Overmann J."/>
            <person name="Amann R."/>
            <person name="Jetten M.S.M."/>
            <person name="Mascher T."/>
            <person name="Medema M.H."/>
            <person name="Devos D.P."/>
            <person name="Kaster A.-K."/>
            <person name="Ovreas L."/>
            <person name="Rohde M."/>
            <person name="Galperin M.Y."/>
            <person name="Jogler C."/>
        </authorList>
    </citation>
    <scope>NUCLEOTIDE SEQUENCE [LARGE SCALE GENOMIC DNA]</scope>
    <source>
        <strain evidence="3 4">Mal52</strain>
    </source>
</reference>
<keyword evidence="4" id="KW-1185">Reference proteome</keyword>
<evidence type="ECO:0000313" key="4">
    <source>
        <dbReference type="Proteomes" id="UP000319383"/>
    </source>
</evidence>
<dbReference type="RefSeq" id="WP_145373721.1">
    <property type="nucleotide sequence ID" value="NZ_CP036276.1"/>
</dbReference>
<proteinExistence type="predicted"/>
<keyword evidence="1" id="KW-0597">Phosphoprotein</keyword>
<evidence type="ECO:0000256" key="1">
    <source>
        <dbReference type="PROSITE-ProRule" id="PRU00169"/>
    </source>
</evidence>
<evidence type="ECO:0000259" key="2">
    <source>
        <dbReference type="PROSITE" id="PS50110"/>
    </source>
</evidence>
<gene>
    <name evidence="3" type="ORF">Mal52_01670</name>
</gene>
<accession>A0A517ZGW0</accession>
<dbReference type="PROSITE" id="PS50110">
    <property type="entry name" value="RESPONSE_REGULATORY"/>
    <property type="match status" value="1"/>
</dbReference>
<name>A0A517ZGW0_9PLAN</name>
<dbReference type="InterPro" id="IPR011006">
    <property type="entry name" value="CheY-like_superfamily"/>
</dbReference>
<dbReference type="AlphaFoldDB" id="A0A517ZGW0"/>
<dbReference type="Gene3D" id="3.40.50.2300">
    <property type="match status" value="1"/>
</dbReference>
<feature type="modified residue" description="4-aspartylphosphate" evidence="1">
    <location>
        <position position="62"/>
    </location>
</feature>
<organism evidence="3 4">
    <name type="scientific">Symmachiella dynata</name>
    <dbReference type="NCBI Taxonomy" id="2527995"/>
    <lineage>
        <taxon>Bacteria</taxon>
        <taxon>Pseudomonadati</taxon>
        <taxon>Planctomycetota</taxon>
        <taxon>Planctomycetia</taxon>
        <taxon>Planctomycetales</taxon>
        <taxon>Planctomycetaceae</taxon>
        <taxon>Symmachiella</taxon>
    </lineage>
</organism>
<evidence type="ECO:0000313" key="3">
    <source>
        <dbReference type="EMBL" id="QDU41714.1"/>
    </source>
</evidence>
<dbReference type="InterPro" id="IPR001789">
    <property type="entry name" value="Sig_transdc_resp-reg_receiver"/>
</dbReference>
<dbReference type="SUPFAM" id="SSF52172">
    <property type="entry name" value="CheY-like"/>
    <property type="match status" value="1"/>
</dbReference>
<dbReference type="GO" id="GO:0000160">
    <property type="term" value="P:phosphorelay signal transduction system"/>
    <property type="evidence" value="ECO:0007669"/>
    <property type="project" value="InterPro"/>
</dbReference>
<dbReference type="EMBL" id="CP036276">
    <property type="protein sequence ID" value="QDU41714.1"/>
    <property type="molecule type" value="Genomic_DNA"/>
</dbReference>
<feature type="domain" description="Response regulatory" evidence="2">
    <location>
        <begin position="10"/>
        <end position="132"/>
    </location>
</feature>